<comment type="caution">
    <text evidence="1">The sequence shown here is derived from an EMBL/GenBank/DDBJ whole genome shotgun (WGS) entry which is preliminary data.</text>
</comment>
<dbReference type="Proteomes" id="UP001595191">
    <property type="component" value="Unassembled WGS sequence"/>
</dbReference>
<proteinExistence type="predicted"/>
<evidence type="ECO:0000313" key="1">
    <source>
        <dbReference type="EMBL" id="MFH6603796.1"/>
    </source>
</evidence>
<sequence>MKRRILIFCTLLAALGLTAFGVMNWNDQEAHRAEAASNEEIAMNEPVLGPKDKEIFTDFIYDVGPRFSPIKKTKVDGAKAVSDFLDADVVASMASVQSVGILLFENEKLTEVLESGTTAALTDRQLQLLRSFDYSTNFVVRADYRKKNGNTGILVSDYSTPHMTIVPENQAEYAQGKEVLMTYLKEESKEIWANVDPEKLQPAKLFFRVTEQGTVEVIRLDRTSGYPEVDEKMIQLISDLPGSWIPAKNAAGRPVGQELVVSFGLMGC</sequence>
<accession>A0ACC7LKP5</accession>
<keyword evidence="2" id="KW-1185">Reference proteome</keyword>
<reference evidence="1" key="1">
    <citation type="submission" date="2024-09" db="EMBL/GenBank/DDBJ databases">
        <authorList>
            <person name="Liu J."/>
        </authorList>
    </citation>
    <scope>NUCLEOTIDE SEQUENCE</scope>
    <source>
        <strain evidence="1">NBU2967</strain>
    </source>
</reference>
<organism evidence="1 2">
    <name type="scientific">Meishania litoralis</name>
    <dbReference type="NCBI Taxonomy" id="3434685"/>
    <lineage>
        <taxon>Bacteria</taxon>
        <taxon>Pseudomonadati</taxon>
        <taxon>Bacteroidota</taxon>
        <taxon>Flavobacteriia</taxon>
        <taxon>Flavobacteriales</taxon>
        <taxon>Flavobacteriaceae</taxon>
        <taxon>Meishania</taxon>
    </lineage>
</organism>
<gene>
    <name evidence="1" type="ORF">ACEZ3G_09940</name>
</gene>
<dbReference type="EMBL" id="JBHFPV010000002">
    <property type="protein sequence ID" value="MFH6603796.1"/>
    <property type="molecule type" value="Genomic_DNA"/>
</dbReference>
<protein>
    <submittedName>
        <fullName evidence="1">Energy transducer TonB</fullName>
    </submittedName>
</protein>
<name>A0ACC7LKP5_9FLAO</name>
<evidence type="ECO:0000313" key="2">
    <source>
        <dbReference type="Proteomes" id="UP001595191"/>
    </source>
</evidence>